<dbReference type="CDD" id="cd03808">
    <property type="entry name" value="GT4_CapM-like"/>
    <property type="match status" value="1"/>
</dbReference>
<dbReference type="PANTHER" id="PTHR12526">
    <property type="entry name" value="GLYCOSYLTRANSFERASE"/>
    <property type="match status" value="1"/>
</dbReference>
<organism evidence="3 4">
    <name type="scientific">Campylobacter rectus</name>
    <name type="common">Wolinella recta</name>
    <dbReference type="NCBI Taxonomy" id="203"/>
    <lineage>
        <taxon>Bacteria</taxon>
        <taxon>Pseudomonadati</taxon>
        <taxon>Campylobacterota</taxon>
        <taxon>Epsilonproteobacteria</taxon>
        <taxon>Campylobacterales</taxon>
        <taxon>Campylobacteraceae</taxon>
        <taxon>Campylobacter</taxon>
    </lineage>
</organism>
<feature type="domain" description="Glycosyl transferase family 1" evidence="1">
    <location>
        <begin position="198"/>
        <end position="350"/>
    </location>
</feature>
<dbReference type="EMBL" id="CP012543">
    <property type="protein sequence ID" value="QCD47308.1"/>
    <property type="molecule type" value="Genomic_DNA"/>
</dbReference>
<dbReference type="RefSeq" id="WP_004320231.1">
    <property type="nucleotide sequence ID" value="NZ_CP012543.1"/>
</dbReference>
<dbReference type="GO" id="GO:0102335">
    <property type="term" value="F:N,N'-diacetylbacillosaminyl-diphospho-undecaprenol alpha-1,3-N-acetylgalactosaminyltransferase activity"/>
    <property type="evidence" value="ECO:0007669"/>
    <property type="project" value="UniProtKB-EC"/>
</dbReference>
<evidence type="ECO:0000259" key="1">
    <source>
        <dbReference type="Pfam" id="PF00534"/>
    </source>
</evidence>
<dbReference type="PANTHER" id="PTHR12526:SF638">
    <property type="entry name" value="SPORE COAT PROTEIN SA"/>
    <property type="match status" value="1"/>
</dbReference>
<dbReference type="InterPro" id="IPR028098">
    <property type="entry name" value="Glyco_trans_4-like_N"/>
</dbReference>
<evidence type="ECO:0000313" key="3">
    <source>
        <dbReference type="EMBL" id="QCD47308.1"/>
    </source>
</evidence>
<gene>
    <name evidence="3" type="primary">pglA</name>
    <name evidence="3" type="ORF">CRECT_1675</name>
</gene>
<accession>A0A6G5QNL2</accession>
<proteinExistence type="predicted"/>
<dbReference type="AlphaFoldDB" id="A0A6G5QNL2"/>
<dbReference type="Pfam" id="PF00534">
    <property type="entry name" value="Glycos_transf_1"/>
    <property type="match status" value="1"/>
</dbReference>
<dbReference type="Gene3D" id="3.40.50.2000">
    <property type="entry name" value="Glycogen Phosphorylase B"/>
    <property type="match status" value="2"/>
</dbReference>
<dbReference type="KEGG" id="crx:CRECT_1675"/>
<name>A0A6G5QNL2_CAMRE</name>
<evidence type="ECO:0000259" key="2">
    <source>
        <dbReference type="Pfam" id="PF13477"/>
    </source>
</evidence>
<keyword evidence="3" id="KW-0328">Glycosyltransferase</keyword>
<evidence type="ECO:0000313" key="4">
    <source>
        <dbReference type="Proteomes" id="UP000502377"/>
    </source>
</evidence>
<dbReference type="Proteomes" id="UP000502377">
    <property type="component" value="Chromosome"/>
</dbReference>
<dbReference type="EC" id="2.4.1.290" evidence="3"/>
<protein>
    <submittedName>
        <fullName evidence="3">N, N'-diacetylbacillosaminyl-diphospho-undecaprenol alpha-1,3-N-acetylgalactosaminyltransferase</fullName>
        <ecNumber evidence="3">2.4.1.290</ecNumber>
    </submittedName>
</protein>
<dbReference type="SUPFAM" id="SSF53756">
    <property type="entry name" value="UDP-Glycosyltransferase/glycogen phosphorylase"/>
    <property type="match status" value="1"/>
</dbReference>
<sequence length="375" mass="41670">MAKFGFLSHADMSIYFFRAPIMRELKRLGHEVFAIAPKGDYTDRLKSEFNCVTYELDRASLNPLTVLENSKKLADILRELNLDLLQTSAHKSNVFGTFAAKKAGIKRVINLVEGLGSFYIDNDLKTRLVRAAIETLYKKALKMSDGCVFVNEADPAYFLSRGLIAEEKIFKIKSVGVDTIKFDENSVPAANLGEDLRGKKIVLMIARAMRHKGVREFYEAAELLRGREDCAFVFAGEGFEGNKSTADAKFLTGGAVRYLGARDDVPELLKASYLLALPSYKEGFPRTVLEAMSMGRPVVASDVAGCNEAVTNGFNGLLCEVKNSADLAAKIEILLNDENLAAQMGRNGRELALREFDERAVAKKYIEIYRKFIDV</sequence>
<reference evidence="3 4" key="1">
    <citation type="submission" date="2016-07" db="EMBL/GenBank/DDBJ databases">
        <title>Comparative genomics of the Campylobacter concisus group.</title>
        <authorList>
            <person name="Miller W.G."/>
            <person name="Yee E."/>
            <person name="Chapman M.H."/>
            <person name="Huynh S."/>
            <person name="Bono J.L."/>
            <person name="On S.L.W."/>
            <person name="StLeger J."/>
            <person name="Foster G."/>
            <person name="Parker C.T."/>
        </authorList>
    </citation>
    <scope>NUCLEOTIDE SEQUENCE [LARGE SCALE GENOMIC DNA]</scope>
    <source>
        <strain evidence="3 4">ATCC 33238</strain>
    </source>
</reference>
<dbReference type="InterPro" id="IPR001296">
    <property type="entry name" value="Glyco_trans_1"/>
</dbReference>
<feature type="domain" description="Glycosyltransferase subfamily 4-like N-terminal" evidence="2">
    <location>
        <begin position="10"/>
        <end position="140"/>
    </location>
</feature>
<keyword evidence="3" id="KW-0808">Transferase</keyword>
<dbReference type="Pfam" id="PF13477">
    <property type="entry name" value="Glyco_trans_4_2"/>
    <property type="match status" value="1"/>
</dbReference>